<reference evidence="28" key="1">
    <citation type="thesis" date="2020" institute="ProQuest LLC" country="789 East Eisenhower Parkway, Ann Arbor, MI, USA">
        <title>Comparative Genomics and Chromosome Evolution.</title>
        <authorList>
            <person name="Mudd A.B."/>
        </authorList>
    </citation>
    <scope>NUCLEOTIDE SEQUENCE</scope>
    <source>
        <strain evidence="28">Female2</strain>
        <tissue evidence="28">Blood</tissue>
    </source>
</reference>
<keyword evidence="6" id="KW-0963">Cytoplasm</keyword>
<feature type="domain" description="AB hydrolase-1" evidence="27">
    <location>
        <begin position="99"/>
        <end position="355"/>
    </location>
</feature>
<dbReference type="GO" id="GO:0055088">
    <property type="term" value="P:lipid homeostasis"/>
    <property type="evidence" value="ECO:0007669"/>
    <property type="project" value="TreeGrafter"/>
</dbReference>
<evidence type="ECO:0000256" key="12">
    <source>
        <dbReference type="ARBA" id="ARBA00023098"/>
    </source>
</evidence>
<evidence type="ECO:0000256" key="13">
    <source>
        <dbReference type="ARBA" id="ARBA00023209"/>
    </source>
</evidence>
<keyword evidence="8" id="KW-0551">Lipid droplet</keyword>
<dbReference type="GO" id="GO:0010891">
    <property type="term" value="P:negative regulation of triglyceride storage"/>
    <property type="evidence" value="ECO:0007669"/>
    <property type="project" value="TreeGrafter"/>
</dbReference>
<keyword evidence="10" id="KW-0221">Differentiation</keyword>
<evidence type="ECO:0000256" key="18">
    <source>
        <dbReference type="ARBA" id="ARBA00040731"/>
    </source>
</evidence>
<comment type="catalytic activity">
    <reaction evidence="23">
        <text>eicosanoyl-CoA + 1-(9Z-octadecenoyl)-sn-glycero-3-phosphate = 1-(9Z)-octadecenoyl-2-eicosanoyl-sn-glycero-3-phosphate + CoA</text>
        <dbReference type="Rhea" id="RHEA:37451"/>
        <dbReference type="ChEBI" id="CHEBI:57287"/>
        <dbReference type="ChEBI" id="CHEBI:57380"/>
        <dbReference type="ChEBI" id="CHEBI:74544"/>
        <dbReference type="ChEBI" id="CHEBI:74937"/>
    </reaction>
    <physiologicalReaction direction="left-to-right" evidence="23">
        <dbReference type="Rhea" id="RHEA:37452"/>
    </physiologicalReaction>
</comment>
<dbReference type="InterPro" id="IPR000073">
    <property type="entry name" value="AB_hydrolase_1"/>
</dbReference>
<organism evidence="28 29">
    <name type="scientific">Hymenochirus boettgeri</name>
    <name type="common">Congo dwarf clawed frog</name>
    <dbReference type="NCBI Taxonomy" id="247094"/>
    <lineage>
        <taxon>Eukaryota</taxon>
        <taxon>Metazoa</taxon>
        <taxon>Chordata</taxon>
        <taxon>Craniata</taxon>
        <taxon>Vertebrata</taxon>
        <taxon>Euteleostomi</taxon>
        <taxon>Amphibia</taxon>
        <taxon>Batrachia</taxon>
        <taxon>Anura</taxon>
        <taxon>Pipoidea</taxon>
        <taxon>Pipidae</taxon>
        <taxon>Pipinae</taxon>
        <taxon>Hymenochirus</taxon>
    </lineage>
</organism>
<comment type="catalytic activity">
    <reaction evidence="1">
        <text>a 1-acyl-sn-glycero-3-phosphate + an acyl-CoA = a 1,2-diacyl-sn-glycero-3-phosphate + CoA</text>
        <dbReference type="Rhea" id="RHEA:19709"/>
        <dbReference type="ChEBI" id="CHEBI:57287"/>
        <dbReference type="ChEBI" id="CHEBI:57970"/>
        <dbReference type="ChEBI" id="CHEBI:58342"/>
        <dbReference type="ChEBI" id="CHEBI:58608"/>
        <dbReference type="EC" id="2.3.1.51"/>
    </reaction>
    <physiologicalReaction direction="left-to-right" evidence="1">
        <dbReference type="Rhea" id="RHEA:19710"/>
    </physiologicalReaction>
</comment>
<comment type="catalytic activity">
    <reaction evidence="22">
        <text>1-octadecanoyl-sn-glycero-3-phosphate + (9Z)-octadecenoyl-CoA = 1-octadecanoyl-2-(9Z-octadecenoyl)-sn-glycero-3-phosphate + CoA</text>
        <dbReference type="Rhea" id="RHEA:37163"/>
        <dbReference type="ChEBI" id="CHEBI:57287"/>
        <dbReference type="ChEBI" id="CHEBI:57387"/>
        <dbReference type="ChEBI" id="CHEBI:74560"/>
        <dbReference type="ChEBI" id="CHEBI:74565"/>
    </reaction>
    <physiologicalReaction direction="left-to-right" evidence="22">
        <dbReference type="Rhea" id="RHEA:37164"/>
    </physiologicalReaction>
</comment>
<dbReference type="GO" id="GO:0006631">
    <property type="term" value="P:fatty acid metabolic process"/>
    <property type="evidence" value="ECO:0007669"/>
    <property type="project" value="UniProtKB-KW"/>
</dbReference>
<evidence type="ECO:0000313" key="28">
    <source>
        <dbReference type="EMBL" id="KAG8442887.1"/>
    </source>
</evidence>
<evidence type="ECO:0000256" key="2">
    <source>
        <dbReference type="ARBA" id="ARBA00000816"/>
    </source>
</evidence>
<dbReference type="PRINTS" id="PR00412">
    <property type="entry name" value="EPOXHYDRLASE"/>
</dbReference>
<dbReference type="GO" id="GO:0010898">
    <property type="term" value="P:positive regulation of triglyceride catabolic process"/>
    <property type="evidence" value="ECO:0007669"/>
    <property type="project" value="TreeGrafter"/>
</dbReference>
<evidence type="ECO:0000259" key="27">
    <source>
        <dbReference type="Pfam" id="PF00561"/>
    </source>
</evidence>
<comment type="similarity">
    <text evidence="17">Belongs to the peptidase S33 family. ABHD4/ABHD5 subfamily.</text>
</comment>
<dbReference type="AlphaFoldDB" id="A0A8T2JH67"/>
<dbReference type="Pfam" id="PF00561">
    <property type="entry name" value="Abhydrolase_1"/>
    <property type="match status" value="1"/>
</dbReference>
<dbReference type="GO" id="GO:0005811">
    <property type="term" value="C:lipid droplet"/>
    <property type="evidence" value="ECO:0007669"/>
    <property type="project" value="UniProtKB-SubCell"/>
</dbReference>
<dbReference type="EMBL" id="JAACNH010000005">
    <property type="protein sequence ID" value="KAG8442887.1"/>
    <property type="molecule type" value="Genomic_DNA"/>
</dbReference>
<comment type="catalytic activity">
    <reaction evidence="2">
        <text>1-(9Z-octadecenoyl)-sn-glycero-3-phosphate + hexadecanoyl-CoA = 1-(9Z)-octadecenoyl-2-hexadecanoyl-sn-glycero-3-phosphate + CoA</text>
        <dbReference type="Rhea" id="RHEA:37143"/>
        <dbReference type="ChEBI" id="CHEBI:57287"/>
        <dbReference type="ChEBI" id="CHEBI:57379"/>
        <dbReference type="ChEBI" id="CHEBI:74544"/>
        <dbReference type="ChEBI" id="CHEBI:74551"/>
    </reaction>
    <physiologicalReaction direction="left-to-right" evidence="2">
        <dbReference type="Rhea" id="RHEA:37144"/>
    </physiologicalReaction>
</comment>
<dbReference type="GO" id="GO:0006654">
    <property type="term" value="P:phosphatidic acid biosynthetic process"/>
    <property type="evidence" value="ECO:0007669"/>
    <property type="project" value="TreeGrafter"/>
</dbReference>
<dbReference type="InterPro" id="IPR000639">
    <property type="entry name" value="Epox_hydrolase-like"/>
</dbReference>
<keyword evidence="12" id="KW-0443">Lipid metabolism</keyword>
<dbReference type="GO" id="GO:0030154">
    <property type="term" value="P:cell differentiation"/>
    <property type="evidence" value="ECO:0007669"/>
    <property type="project" value="UniProtKB-KW"/>
</dbReference>
<evidence type="ECO:0000256" key="21">
    <source>
        <dbReference type="ARBA" id="ARBA00047525"/>
    </source>
</evidence>
<evidence type="ECO:0000256" key="22">
    <source>
        <dbReference type="ARBA" id="ARBA00047543"/>
    </source>
</evidence>
<proteinExistence type="inferred from homology"/>
<keyword evidence="14" id="KW-1208">Phospholipid metabolism</keyword>
<evidence type="ECO:0000256" key="10">
    <source>
        <dbReference type="ARBA" id="ARBA00022782"/>
    </source>
</evidence>
<name>A0A8T2JH67_9PIPI</name>
<evidence type="ECO:0000256" key="26">
    <source>
        <dbReference type="ARBA" id="ARBA00049561"/>
    </source>
</evidence>
<evidence type="ECO:0000256" key="7">
    <source>
        <dbReference type="ARBA" id="ARBA00022516"/>
    </source>
</evidence>
<dbReference type="PANTHER" id="PTHR42886">
    <property type="entry name" value="RE40534P-RELATED"/>
    <property type="match status" value="1"/>
</dbReference>
<keyword evidence="11" id="KW-0276">Fatty acid metabolism</keyword>
<keyword evidence="13" id="KW-0594">Phospholipid biosynthesis</keyword>
<evidence type="ECO:0000256" key="5">
    <source>
        <dbReference type="ARBA" id="ARBA00013211"/>
    </source>
</evidence>
<evidence type="ECO:0000256" key="6">
    <source>
        <dbReference type="ARBA" id="ARBA00022490"/>
    </source>
</evidence>
<keyword evidence="29" id="KW-1185">Reference proteome</keyword>
<evidence type="ECO:0000256" key="14">
    <source>
        <dbReference type="ARBA" id="ARBA00023264"/>
    </source>
</evidence>
<evidence type="ECO:0000256" key="15">
    <source>
        <dbReference type="ARBA" id="ARBA00023315"/>
    </source>
</evidence>
<comment type="catalytic activity">
    <reaction evidence="25">
        <text>1-(9Z-octadecenoyl)-sn-glycero-3-phosphate + (5Z,8Z,11Z,14Z)-eicosatetraenoyl-CoA = 1-(9Z)-octadecenoyl-2-(5Z,8Z,11Z,14Z)-eicosatetraenoyl-sn-glycero-3-phosphate + CoA</text>
        <dbReference type="Rhea" id="RHEA:37443"/>
        <dbReference type="ChEBI" id="CHEBI:57287"/>
        <dbReference type="ChEBI" id="CHEBI:57368"/>
        <dbReference type="ChEBI" id="CHEBI:74544"/>
        <dbReference type="ChEBI" id="CHEBI:74928"/>
    </reaction>
    <physiologicalReaction direction="left-to-right" evidence="25">
        <dbReference type="Rhea" id="RHEA:37444"/>
    </physiologicalReaction>
</comment>
<comment type="catalytic activity">
    <reaction evidence="16">
        <text>1-(9Z-octadecenoyl)-sn-glycero-3-phosphate + octadecanoyl-CoA = 1-(9Z-octadecenoyl)-2-octadecanoyl-sn-glycero-3-phosphate + CoA</text>
        <dbReference type="Rhea" id="RHEA:37147"/>
        <dbReference type="ChEBI" id="CHEBI:57287"/>
        <dbReference type="ChEBI" id="CHEBI:57394"/>
        <dbReference type="ChEBI" id="CHEBI:74544"/>
        <dbReference type="ChEBI" id="CHEBI:74552"/>
    </reaction>
    <physiologicalReaction direction="left-to-right" evidence="16">
        <dbReference type="Rhea" id="RHEA:37148"/>
    </physiologicalReaction>
</comment>
<accession>A0A8T2JH67</accession>
<dbReference type="EC" id="2.3.1.51" evidence="5"/>
<evidence type="ECO:0000256" key="17">
    <source>
        <dbReference type="ARBA" id="ARBA00038097"/>
    </source>
</evidence>
<evidence type="ECO:0000256" key="24">
    <source>
        <dbReference type="ARBA" id="ARBA00048632"/>
    </source>
</evidence>
<dbReference type="Gene3D" id="3.40.50.1820">
    <property type="entry name" value="alpha/beta hydrolase"/>
    <property type="match status" value="1"/>
</dbReference>
<evidence type="ECO:0000256" key="9">
    <source>
        <dbReference type="ARBA" id="ARBA00022679"/>
    </source>
</evidence>
<evidence type="ECO:0000256" key="1">
    <source>
        <dbReference type="ARBA" id="ARBA00000300"/>
    </source>
</evidence>
<comment type="caution">
    <text evidence="28">The sequence shown here is derived from an EMBL/GenBank/DDBJ whole genome shotgun (WGS) entry which is preliminary data.</text>
</comment>
<dbReference type="PANTHER" id="PTHR42886:SF34">
    <property type="entry name" value="1-ACYLGLYCEROL-3-PHOSPHATE O-ACYLTRANSFERASE ABHD5"/>
    <property type="match status" value="1"/>
</dbReference>
<evidence type="ECO:0000256" key="11">
    <source>
        <dbReference type="ARBA" id="ARBA00022832"/>
    </source>
</evidence>
<evidence type="ECO:0000256" key="4">
    <source>
        <dbReference type="ARBA" id="ARBA00004502"/>
    </source>
</evidence>
<evidence type="ECO:0000256" key="23">
    <source>
        <dbReference type="ARBA" id="ARBA00047849"/>
    </source>
</evidence>
<comment type="catalytic activity">
    <reaction evidence="21">
        <text>1-hexadecanoyl-sn-glycero-3-phosphate + (9Z)-octadecenoyl-CoA = 1-hexadecanoyl-2-(9Z-octadecenoyl)-sn-glycero-3-phosphate + CoA</text>
        <dbReference type="Rhea" id="RHEA:33187"/>
        <dbReference type="ChEBI" id="CHEBI:57287"/>
        <dbReference type="ChEBI" id="CHEBI:57387"/>
        <dbReference type="ChEBI" id="CHEBI:57518"/>
        <dbReference type="ChEBI" id="CHEBI:64839"/>
    </reaction>
    <physiologicalReaction direction="left-to-right" evidence="21">
        <dbReference type="Rhea" id="RHEA:33188"/>
    </physiologicalReaction>
</comment>
<dbReference type="GO" id="GO:0003841">
    <property type="term" value="F:1-acylglycerol-3-phosphate O-acyltransferase activity"/>
    <property type="evidence" value="ECO:0007669"/>
    <property type="project" value="UniProtKB-EC"/>
</dbReference>
<evidence type="ECO:0000256" key="19">
    <source>
        <dbReference type="ARBA" id="ARBA00042413"/>
    </source>
</evidence>
<evidence type="ECO:0000256" key="16">
    <source>
        <dbReference type="ARBA" id="ARBA00036296"/>
    </source>
</evidence>
<evidence type="ECO:0000256" key="3">
    <source>
        <dbReference type="ARBA" id="ARBA00004496"/>
    </source>
</evidence>
<evidence type="ECO:0000256" key="20">
    <source>
        <dbReference type="ARBA" id="ARBA00045357"/>
    </source>
</evidence>
<dbReference type="GO" id="GO:0052689">
    <property type="term" value="F:carboxylic ester hydrolase activity"/>
    <property type="evidence" value="ECO:0007669"/>
    <property type="project" value="TreeGrafter"/>
</dbReference>
<sequence>MAEGADLVSPSSDRGLIGALRTAVWSFVYVPGRQNESETGWLSSWLPAWCPTSIPHLKEAEEKILNCVTRSYSKDHVLISDGDKIWTLSFIQPLSNKTPLVLLHGFGGGVGLWVLNFENICLDRTVYALDILGFGRSSRPHFEGDAEKAEEKFVQSIEEWRSALGLEKVIFLGHNLGAFLASAYSLKHPSRVKSLILVEPWGFPDRPENADEGRSIPIWIKAVGAMLSPFNPLAGLRLAGPLGLSLVQRLRPDFKKKYSSLFDDDTITEYIYHCNAQSPSGETAFRNMTVPYGWAQRPMLKRIDKMHPDIPITVIYGARSCIDGNSGSAIQSLRPDAYVKTIAIRGAGHYVFADQPEEFNQKVTEICDSVD</sequence>
<keyword evidence="9" id="KW-0808">Transferase</keyword>
<comment type="subcellular location">
    <subcellularLocation>
        <location evidence="3">Cytoplasm</location>
    </subcellularLocation>
    <subcellularLocation>
        <location evidence="4">Lipid droplet</location>
    </subcellularLocation>
</comment>
<gene>
    <name evidence="28" type="ORF">GDO86_011627</name>
</gene>
<evidence type="ECO:0000256" key="8">
    <source>
        <dbReference type="ARBA" id="ARBA00022677"/>
    </source>
</evidence>
<keyword evidence="7" id="KW-0444">Lipid biosynthesis</keyword>
<dbReference type="PRINTS" id="PR00111">
    <property type="entry name" value="ABHYDROLASE"/>
</dbReference>
<dbReference type="Proteomes" id="UP000812440">
    <property type="component" value="Chromosome 6"/>
</dbReference>
<dbReference type="GO" id="GO:0005739">
    <property type="term" value="C:mitochondrion"/>
    <property type="evidence" value="ECO:0007669"/>
    <property type="project" value="TreeGrafter"/>
</dbReference>
<dbReference type="SUPFAM" id="SSF53474">
    <property type="entry name" value="alpha/beta-Hydrolases"/>
    <property type="match status" value="1"/>
</dbReference>
<dbReference type="OrthoDB" id="7457040at2759"/>
<dbReference type="FunFam" id="3.40.50.1820:FF:000019">
    <property type="entry name" value="1-acylglycerol-3-phosphate O-acyltransferase ABHD5"/>
    <property type="match status" value="1"/>
</dbReference>
<comment type="catalytic activity">
    <reaction evidence="24">
        <text>1-(5Z,8Z,11Z,14Z-eicosatetraenoyl)-sn-glycero-3-phosphate + (9Z)-octadecenoyl-CoA = 1-(5Z,8Z,11Z,14Z)-eicosatetraenoyl-2-(9Z)-octadecenoyl-sn-glycero-3-phosphate + CoA</text>
        <dbReference type="Rhea" id="RHEA:37455"/>
        <dbReference type="ChEBI" id="CHEBI:57287"/>
        <dbReference type="ChEBI" id="CHEBI:57387"/>
        <dbReference type="ChEBI" id="CHEBI:74938"/>
        <dbReference type="ChEBI" id="CHEBI:74941"/>
    </reaction>
    <physiologicalReaction direction="left-to-right" evidence="24">
        <dbReference type="Rhea" id="RHEA:37456"/>
    </physiologicalReaction>
</comment>
<comment type="catalytic activity">
    <reaction evidence="26">
        <text>1-(9Z-octadecenoyl)-sn-glycero-3-phosphate + (9Z)-octadecenoyl-CoA = 1,2-di-(9Z-octadecenoyl)-sn-glycero-3-phosphate + CoA</text>
        <dbReference type="Rhea" id="RHEA:37131"/>
        <dbReference type="ChEBI" id="CHEBI:57287"/>
        <dbReference type="ChEBI" id="CHEBI:57387"/>
        <dbReference type="ChEBI" id="CHEBI:74544"/>
        <dbReference type="ChEBI" id="CHEBI:74546"/>
    </reaction>
    <physiologicalReaction direction="left-to-right" evidence="26">
        <dbReference type="Rhea" id="RHEA:37132"/>
    </physiologicalReaction>
</comment>
<comment type="function">
    <text evidence="20">Coenzyme A-dependent lysophosphatidic acid acyltransferase that catalyzes the transfer of an acyl group on a lysophosphatidic acid. Functions preferentially with 1-oleoyl-lysophosphatidic acid followed by 1-palmitoyl-lysophosphatidic acid, 1-stearoyl-lysophosphatidic acid and 1-arachidonoyl-lysophosphatidic acid as lipid acceptor. Functions preferentially with arachidonoyl-CoA followed by oleoyl-CoA as acyl group donors. Functions in phosphatidic acid biosynthesis. May regulate the cellular storage of triacylglycerol through activation of the phospholipase PNPLA2. Involved in keratinocyte differentiation. Regulates lipid droplet fusion.</text>
</comment>
<keyword evidence="15" id="KW-0012">Acyltransferase</keyword>
<protein>
    <recommendedName>
        <fullName evidence="18">1-acylglycerol-3-phosphate O-acyltransferase ABHD5</fullName>
        <ecNumber evidence="5">2.3.1.51</ecNumber>
    </recommendedName>
    <alternativeName>
        <fullName evidence="19">Abhydrolase domain-containing protein 5</fullName>
    </alternativeName>
</protein>
<evidence type="ECO:0000256" key="25">
    <source>
        <dbReference type="ARBA" id="ARBA00048770"/>
    </source>
</evidence>
<evidence type="ECO:0000313" key="29">
    <source>
        <dbReference type="Proteomes" id="UP000812440"/>
    </source>
</evidence>
<dbReference type="InterPro" id="IPR029058">
    <property type="entry name" value="AB_hydrolase_fold"/>
</dbReference>